<keyword evidence="1" id="KW-0496">Mitochondrion</keyword>
<proteinExistence type="predicted"/>
<dbReference type="EMBL" id="KY774314">
    <property type="protein sequence ID" value="ART31161.1"/>
    <property type="molecule type" value="Genomic_DNA"/>
</dbReference>
<name>A0A1Y0B195_9LAMI</name>
<geneLocation type="mitochondrion" evidence="1"/>
<sequence>MKSTRPRSPWQIRDFREAILDSNGYEGLPYTWSNKRIHPHTVKARLPKLVLSFPAPSHISFELWCLRSLAYLDFLCSGYGDSTPSETSSALPIRSHVVACPRM</sequence>
<organism evidence="1">
    <name type="scientific">Utricularia reniformis</name>
    <dbReference type="NCBI Taxonomy" id="192314"/>
    <lineage>
        <taxon>Eukaryota</taxon>
        <taxon>Viridiplantae</taxon>
        <taxon>Streptophyta</taxon>
        <taxon>Embryophyta</taxon>
        <taxon>Tracheophyta</taxon>
        <taxon>Spermatophyta</taxon>
        <taxon>Magnoliopsida</taxon>
        <taxon>eudicotyledons</taxon>
        <taxon>Gunneridae</taxon>
        <taxon>Pentapetalae</taxon>
        <taxon>asterids</taxon>
        <taxon>lamiids</taxon>
        <taxon>Lamiales</taxon>
        <taxon>Lentibulariaceae</taxon>
        <taxon>Utricularia</taxon>
    </lineage>
</organism>
<reference evidence="1" key="1">
    <citation type="submission" date="2017-03" db="EMBL/GenBank/DDBJ databases">
        <title>The mitochondrial genome of the carnivorous plant Utricularia reniformis (Lentibulariaceae): structure, comparative analysis and evolutionary landmarks.</title>
        <authorList>
            <person name="Silva S.R."/>
            <person name="Alvarenga D.O."/>
            <person name="Michael T.P."/>
            <person name="Miranda V.F.O."/>
            <person name="Varani A.M."/>
        </authorList>
    </citation>
    <scope>NUCLEOTIDE SEQUENCE</scope>
</reference>
<gene>
    <name evidence="1" type="ORF">AEK19_MT0937</name>
</gene>
<evidence type="ECO:0000313" key="1">
    <source>
        <dbReference type="EMBL" id="ART31161.1"/>
    </source>
</evidence>
<dbReference type="AlphaFoldDB" id="A0A1Y0B195"/>
<protein>
    <submittedName>
        <fullName evidence="1">Uncharacterized protein</fullName>
    </submittedName>
</protein>
<accession>A0A1Y0B195</accession>